<keyword evidence="2" id="KW-0017">Alkaloid metabolism</keyword>
<dbReference type="EMBL" id="VOIH02000011">
    <property type="protein sequence ID" value="KAF3432649.1"/>
    <property type="molecule type" value="Genomic_DNA"/>
</dbReference>
<dbReference type="AlphaFoldDB" id="A0A8K0DR64"/>
<dbReference type="Proteomes" id="UP000796880">
    <property type="component" value="Unassembled WGS sequence"/>
</dbReference>
<dbReference type="GO" id="GO:0005737">
    <property type="term" value="C:cytoplasm"/>
    <property type="evidence" value="ECO:0007669"/>
    <property type="project" value="TreeGrafter"/>
</dbReference>
<dbReference type="PANTHER" id="PTHR31213">
    <property type="entry name" value="OS08G0374000 PROTEIN-RELATED"/>
    <property type="match status" value="1"/>
</dbReference>
<comment type="caution">
    <text evidence="4">The sequence shown here is derived from an EMBL/GenBank/DDBJ whole genome shotgun (WGS) entry which is preliminary data.</text>
</comment>
<dbReference type="GO" id="GO:0009738">
    <property type="term" value="P:abscisic acid-activated signaling pathway"/>
    <property type="evidence" value="ECO:0007669"/>
    <property type="project" value="TreeGrafter"/>
</dbReference>
<gene>
    <name evidence="4" type="ORF">FNV43_RR23751</name>
</gene>
<keyword evidence="5" id="KW-1185">Reference proteome</keyword>
<name>A0A8K0DR64_9ROSA</name>
<proteinExistence type="inferred from homology"/>
<organism evidence="4 5">
    <name type="scientific">Rhamnella rubrinervis</name>
    <dbReference type="NCBI Taxonomy" id="2594499"/>
    <lineage>
        <taxon>Eukaryota</taxon>
        <taxon>Viridiplantae</taxon>
        <taxon>Streptophyta</taxon>
        <taxon>Embryophyta</taxon>
        <taxon>Tracheophyta</taxon>
        <taxon>Spermatophyta</taxon>
        <taxon>Magnoliopsida</taxon>
        <taxon>eudicotyledons</taxon>
        <taxon>Gunneridae</taxon>
        <taxon>Pentapetalae</taxon>
        <taxon>rosids</taxon>
        <taxon>fabids</taxon>
        <taxon>Rosales</taxon>
        <taxon>Rhamnaceae</taxon>
        <taxon>rhamnoid group</taxon>
        <taxon>Rhamneae</taxon>
        <taxon>Rhamnella</taxon>
    </lineage>
</organism>
<dbReference type="SUPFAM" id="SSF55961">
    <property type="entry name" value="Bet v1-like"/>
    <property type="match status" value="1"/>
</dbReference>
<dbReference type="CDD" id="cd07816">
    <property type="entry name" value="Bet_v1-like"/>
    <property type="match status" value="1"/>
</dbReference>
<comment type="similarity">
    <text evidence="1">Belongs to the BetVI family.</text>
</comment>
<feature type="domain" description="Bet v I/Major latex protein" evidence="3">
    <location>
        <begin position="2"/>
        <end position="133"/>
    </location>
</feature>
<protein>
    <recommendedName>
        <fullName evidence="3">Bet v I/Major latex protein domain-containing protein</fullName>
    </recommendedName>
</protein>
<dbReference type="GO" id="GO:0004864">
    <property type="term" value="F:protein phosphatase inhibitor activity"/>
    <property type="evidence" value="ECO:0007669"/>
    <property type="project" value="TreeGrafter"/>
</dbReference>
<dbReference type="GO" id="GO:0005634">
    <property type="term" value="C:nucleus"/>
    <property type="evidence" value="ECO:0007669"/>
    <property type="project" value="TreeGrafter"/>
</dbReference>
<dbReference type="InterPro" id="IPR023393">
    <property type="entry name" value="START-like_dom_sf"/>
</dbReference>
<evidence type="ECO:0000313" key="5">
    <source>
        <dbReference type="Proteomes" id="UP000796880"/>
    </source>
</evidence>
<dbReference type="Pfam" id="PF00407">
    <property type="entry name" value="Bet_v_1"/>
    <property type="match status" value="1"/>
</dbReference>
<dbReference type="GO" id="GO:0009820">
    <property type="term" value="P:alkaloid metabolic process"/>
    <property type="evidence" value="ECO:0007669"/>
    <property type="project" value="UniProtKB-KW"/>
</dbReference>
<dbReference type="PANTHER" id="PTHR31213:SF19">
    <property type="entry name" value="BET V I_MAJOR LATEX PROTEIN DOMAIN-CONTAINING PROTEIN"/>
    <property type="match status" value="1"/>
</dbReference>
<reference evidence="4" key="1">
    <citation type="submission" date="2020-03" db="EMBL/GenBank/DDBJ databases">
        <title>A high-quality chromosome-level genome assembly of a woody plant with both climbing and erect habits, Rhamnella rubrinervis.</title>
        <authorList>
            <person name="Lu Z."/>
            <person name="Yang Y."/>
            <person name="Zhu X."/>
            <person name="Sun Y."/>
        </authorList>
    </citation>
    <scope>NUCLEOTIDE SEQUENCE</scope>
    <source>
        <strain evidence="4">BYM</strain>
        <tissue evidence="4">Leaf</tissue>
    </source>
</reference>
<sequence>MAGQVSHELEVDVAASQVWEIYGGLRLAQLVQQQLSNLLEDYQVIQGDGGVGTVLKLTFVPGLPYRVAKEKFTKVDDEKRVKETEIIEGGFLELGFTLYRVRLEIIEKTQVSCIIKSTIEYHVNEDAAANASLVSIQPFADIALTVKNSLLSAIPK</sequence>
<evidence type="ECO:0000256" key="1">
    <source>
        <dbReference type="ARBA" id="ARBA00009744"/>
    </source>
</evidence>
<evidence type="ECO:0000313" key="4">
    <source>
        <dbReference type="EMBL" id="KAF3432649.1"/>
    </source>
</evidence>
<accession>A0A8K0DR64</accession>
<evidence type="ECO:0000256" key="2">
    <source>
        <dbReference type="ARBA" id="ARBA00022589"/>
    </source>
</evidence>
<dbReference type="GO" id="GO:0010427">
    <property type="term" value="F:abscisic acid binding"/>
    <property type="evidence" value="ECO:0007669"/>
    <property type="project" value="TreeGrafter"/>
</dbReference>
<dbReference type="Gene3D" id="3.30.530.20">
    <property type="match status" value="1"/>
</dbReference>
<dbReference type="GO" id="GO:0006952">
    <property type="term" value="P:defense response"/>
    <property type="evidence" value="ECO:0007669"/>
    <property type="project" value="InterPro"/>
</dbReference>
<evidence type="ECO:0000259" key="3">
    <source>
        <dbReference type="Pfam" id="PF00407"/>
    </source>
</evidence>
<dbReference type="InterPro" id="IPR050279">
    <property type="entry name" value="Plant_def-hormone_signal"/>
</dbReference>
<dbReference type="OrthoDB" id="1879545at2759"/>
<dbReference type="InterPro" id="IPR000916">
    <property type="entry name" value="Bet_v_I/MLP"/>
</dbReference>
<dbReference type="GO" id="GO:0038023">
    <property type="term" value="F:signaling receptor activity"/>
    <property type="evidence" value="ECO:0007669"/>
    <property type="project" value="TreeGrafter"/>
</dbReference>